<sequence>MNSSNELTKTYPPENTNCCSATPLNNSCGVLPRNSGMQFPTGKPMSSRSGKGNKKSHYVPGKEGKVWPTSKVKAGLLCHRNVEHETWEYVPRKPRRFLWEQGSKYPRSSYGGRSNEE</sequence>
<feature type="region of interest" description="Disordered" evidence="1">
    <location>
        <begin position="98"/>
        <end position="117"/>
    </location>
</feature>
<keyword evidence="3" id="KW-1185">Reference proteome</keyword>
<comment type="caution">
    <text evidence="2">The sequence shown here is derived from an EMBL/GenBank/DDBJ whole genome shotgun (WGS) entry which is preliminary data.</text>
</comment>
<dbReference type="Proteomes" id="UP000887013">
    <property type="component" value="Unassembled WGS sequence"/>
</dbReference>
<name>A0A8X6NBM0_NEPPI</name>
<reference evidence="2" key="1">
    <citation type="submission" date="2020-08" db="EMBL/GenBank/DDBJ databases">
        <title>Multicomponent nature underlies the extraordinary mechanical properties of spider dragline silk.</title>
        <authorList>
            <person name="Kono N."/>
            <person name="Nakamura H."/>
            <person name="Mori M."/>
            <person name="Yoshida Y."/>
            <person name="Ohtoshi R."/>
            <person name="Malay A.D."/>
            <person name="Moran D.A.P."/>
            <person name="Tomita M."/>
            <person name="Numata K."/>
            <person name="Arakawa K."/>
        </authorList>
    </citation>
    <scope>NUCLEOTIDE SEQUENCE</scope>
</reference>
<proteinExistence type="predicted"/>
<organism evidence="2 3">
    <name type="scientific">Nephila pilipes</name>
    <name type="common">Giant wood spider</name>
    <name type="synonym">Nephila maculata</name>
    <dbReference type="NCBI Taxonomy" id="299642"/>
    <lineage>
        <taxon>Eukaryota</taxon>
        <taxon>Metazoa</taxon>
        <taxon>Ecdysozoa</taxon>
        <taxon>Arthropoda</taxon>
        <taxon>Chelicerata</taxon>
        <taxon>Arachnida</taxon>
        <taxon>Araneae</taxon>
        <taxon>Araneomorphae</taxon>
        <taxon>Entelegynae</taxon>
        <taxon>Araneoidea</taxon>
        <taxon>Nephilidae</taxon>
        <taxon>Nephila</taxon>
    </lineage>
</organism>
<accession>A0A8X6NBM0</accession>
<evidence type="ECO:0000256" key="1">
    <source>
        <dbReference type="SAM" id="MobiDB-lite"/>
    </source>
</evidence>
<gene>
    <name evidence="2" type="ORF">NPIL_64521</name>
</gene>
<dbReference type="EMBL" id="BMAW01102429">
    <property type="protein sequence ID" value="GFT04237.1"/>
    <property type="molecule type" value="Genomic_DNA"/>
</dbReference>
<evidence type="ECO:0000313" key="2">
    <source>
        <dbReference type="EMBL" id="GFT04237.1"/>
    </source>
</evidence>
<feature type="region of interest" description="Disordered" evidence="1">
    <location>
        <begin position="35"/>
        <end position="66"/>
    </location>
</feature>
<protein>
    <submittedName>
        <fullName evidence="2">Uncharacterized protein</fullName>
    </submittedName>
</protein>
<evidence type="ECO:0000313" key="3">
    <source>
        <dbReference type="Proteomes" id="UP000887013"/>
    </source>
</evidence>
<dbReference type="AlphaFoldDB" id="A0A8X6NBM0"/>